<dbReference type="Pfam" id="PF16945">
    <property type="entry name" value="Phage_r1t_holin"/>
    <property type="match status" value="1"/>
</dbReference>
<accession>A0A8S5UDE9</accession>
<keyword evidence="1" id="KW-1133">Transmembrane helix</keyword>
<protein>
    <submittedName>
        <fullName evidence="2">Holin</fullName>
    </submittedName>
</protein>
<proteinExistence type="predicted"/>
<dbReference type="EMBL" id="BK016067">
    <property type="protein sequence ID" value="DAF92451.1"/>
    <property type="molecule type" value="Genomic_DNA"/>
</dbReference>
<name>A0A8S5UDE9_9CAUD</name>
<feature type="transmembrane region" description="Helical" evidence="1">
    <location>
        <begin position="41"/>
        <end position="63"/>
    </location>
</feature>
<keyword evidence="1" id="KW-0812">Transmembrane</keyword>
<organism evidence="2">
    <name type="scientific">Siphoviridae sp. ctkhg5</name>
    <dbReference type="NCBI Taxonomy" id="2825643"/>
    <lineage>
        <taxon>Viruses</taxon>
        <taxon>Duplodnaviria</taxon>
        <taxon>Heunggongvirae</taxon>
        <taxon>Uroviricota</taxon>
        <taxon>Caudoviricetes</taxon>
    </lineage>
</organism>
<evidence type="ECO:0000256" key="1">
    <source>
        <dbReference type="SAM" id="Phobius"/>
    </source>
</evidence>
<keyword evidence="1" id="KW-0472">Membrane</keyword>
<reference evidence="2" key="1">
    <citation type="journal article" date="2021" name="Proc. Natl. Acad. Sci. U.S.A.">
        <title>A Catalog of Tens of Thousands of Viruses from Human Metagenomes Reveals Hidden Associations with Chronic Diseases.</title>
        <authorList>
            <person name="Tisza M.J."/>
            <person name="Buck C.B."/>
        </authorList>
    </citation>
    <scope>NUCLEOTIDE SEQUENCE</scope>
    <source>
        <strain evidence="2">Ctkhg5</strain>
    </source>
</reference>
<sequence length="76" mass="7670">MKGNIMNDWVKAALVRAIKTAAQTAVALIGTNAIGITGVDWVAVASAAALAAVVSLLTSIAGIPEVREGKSPLEGR</sequence>
<dbReference type="InterPro" id="IPR020109">
    <property type="entry name" value="Holin_r1t"/>
</dbReference>
<evidence type="ECO:0000313" key="2">
    <source>
        <dbReference type="EMBL" id="DAF92451.1"/>
    </source>
</evidence>